<dbReference type="Proteomes" id="UP000019132">
    <property type="component" value="Unassembled WGS sequence"/>
</dbReference>
<keyword evidence="3" id="KW-1185">Reference proteome</keyword>
<evidence type="ECO:0000256" key="1">
    <source>
        <dbReference type="SAM" id="MobiDB-lite"/>
    </source>
</evidence>
<reference evidence="2" key="3">
    <citation type="submission" date="2015-02" db="UniProtKB">
        <authorList>
            <consortium name="EnsemblProtists"/>
        </authorList>
    </citation>
    <scope>IDENTIFICATION</scope>
    <source>
        <strain evidence="2">DAOM BR144</strain>
    </source>
</reference>
<dbReference type="EMBL" id="GL376560">
    <property type="status" value="NOT_ANNOTATED_CDS"/>
    <property type="molecule type" value="Genomic_DNA"/>
</dbReference>
<dbReference type="InParanoid" id="K3WQ66"/>
<dbReference type="HOGENOM" id="CLU_1009970_0_0_1"/>
<evidence type="ECO:0000313" key="2">
    <source>
        <dbReference type="EnsemblProtists" id="PYU1_T007108"/>
    </source>
</evidence>
<evidence type="ECO:0000313" key="3">
    <source>
        <dbReference type="Proteomes" id="UP000019132"/>
    </source>
</evidence>
<proteinExistence type="predicted"/>
<dbReference type="AlphaFoldDB" id="K3WQ66"/>
<organism evidence="2 3">
    <name type="scientific">Globisporangium ultimum (strain ATCC 200006 / CBS 805.95 / DAOM BR144)</name>
    <name type="common">Pythium ultimum</name>
    <dbReference type="NCBI Taxonomy" id="431595"/>
    <lineage>
        <taxon>Eukaryota</taxon>
        <taxon>Sar</taxon>
        <taxon>Stramenopiles</taxon>
        <taxon>Oomycota</taxon>
        <taxon>Peronosporomycetes</taxon>
        <taxon>Pythiales</taxon>
        <taxon>Pythiaceae</taxon>
        <taxon>Globisporangium</taxon>
    </lineage>
</organism>
<protein>
    <submittedName>
        <fullName evidence="2">Uncharacterized protein</fullName>
    </submittedName>
</protein>
<name>K3WQ66_GLOUD</name>
<feature type="region of interest" description="Disordered" evidence="1">
    <location>
        <begin position="1"/>
        <end position="20"/>
    </location>
</feature>
<reference evidence="3" key="2">
    <citation type="submission" date="2010-04" db="EMBL/GenBank/DDBJ databases">
        <authorList>
            <person name="Buell R."/>
            <person name="Hamilton J."/>
            <person name="Hostetler J."/>
        </authorList>
    </citation>
    <scope>NUCLEOTIDE SEQUENCE [LARGE SCALE GENOMIC DNA]</scope>
    <source>
        <strain evidence="3">DAOM:BR144</strain>
    </source>
</reference>
<sequence>MSAQLAPLATSPPVANSMDSKSVEQQVTTESINTCRYPSKKCWNPRALKRNGELHNLCDLHRQKANKNQRRLELKRKTKKIAVVKRTRKSRKKKQPATMSAIAPIKQVPAPVVMTVNAPALLSQPQLNTLPTGFFTDLMMADSFQTKQLDTMAMTSHHQFQPMYQPLQLNLTPEFLVNDLDTLTQCLDSIPSLATMLGNSSPIDVCEEIDAIAVTGSDFWSYPVVESNGINLLFMDAALVASDGSLAFHP</sequence>
<dbReference type="VEuPathDB" id="FungiDB:PYU1_G007093"/>
<dbReference type="eggNOG" id="ENOG502R9GU">
    <property type="taxonomic scope" value="Eukaryota"/>
</dbReference>
<reference evidence="3" key="1">
    <citation type="journal article" date="2010" name="Genome Biol.">
        <title>Genome sequence of the necrotrophic plant pathogen Pythium ultimum reveals original pathogenicity mechanisms and effector repertoire.</title>
        <authorList>
            <person name="Levesque C.A."/>
            <person name="Brouwer H."/>
            <person name="Cano L."/>
            <person name="Hamilton J.P."/>
            <person name="Holt C."/>
            <person name="Huitema E."/>
            <person name="Raffaele S."/>
            <person name="Robideau G.P."/>
            <person name="Thines M."/>
            <person name="Win J."/>
            <person name="Zerillo M.M."/>
            <person name="Beakes G.W."/>
            <person name="Boore J.L."/>
            <person name="Busam D."/>
            <person name="Dumas B."/>
            <person name="Ferriera S."/>
            <person name="Fuerstenberg S.I."/>
            <person name="Gachon C.M."/>
            <person name="Gaulin E."/>
            <person name="Govers F."/>
            <person name="Grenville-Briggs L."/>
            <person name="Horner N."/>
            <person name="Hostetler J."/>
            <person name="Jiang R.H."/>
            <person name="Johnson J."/>
            <person name="Krajaejun T."/>
            <person name="Lin H."/>
            <person name="Meijer H.J."/>
            <person name="Moore B."/>
            <person name="Morris P."/>
            <person name="Phuntmart V."/>
            <person name="Puiu D."/>
            <person name="Shetty J."/>
            <person name="Stajich J.E."/>
            <person name="Tripathy S."/>
            <person name="Wawra S."/>
            <person name="van West P."/>
            <person name="Whitty B.R."/>
            <person name="Coutinho P.M."/>
            <person name="Henrissat B."/>
            <person name="Martin F."/>
            <person name="Thomas P.D."/>
            <person name="Tyler B.M."/>
            <person name="De Vries R.P."/>
            <person name="Kamoun S."/>
            <person name="Yandell M."/>
            <person name="Tisserat N."/>
            <person name="Buell C.R."/>
        </authorList>
    </citation>
    <scope>NUCLEOTIDE SEQUENCE</scope>
    <source>
        <strain evidence="3">DAOM:BR144</strain>
    </source>
</reference>
<accession>K3WQ66</accession>
<dbReference type="EnsemblProtists" id="PYU1_T007108">
    <property type="protein sequence ID" value="PYU1_T007108"/>
    <property type="gene ID" value="PYU1_G007093"/>
</dbReference>